<evidence type="ECO:0000313" key="2">
    <source>
        <dbReference type="Proteomes" id="UP000176377"/>
    </source>
</evidence>
<dbReference type="Proteomes" id="UP000176377">
    <property type="component" value="Unassembled WGS sequence"/>
</dbReference>
<name>A0A1F6DD05_9BACT</name>
<accession>A0A1F6DD05</accession>
<organism evidence="1 2">
    <name type="scientific">Candidatus Kaiserbacteria bacterium RIFCSPHIGHO2_01_FULL_56_24</name>
    <dbReference type="NCBI Taxonomy" id="1798487"/>
    <lineage>
        <taxon>Bacteria</taxon>
        <taxon>Candidatus Kaiseribacteriota</taxon>
    </lineage>
</organism>
<proteinExistence type="predicted"/>
<dbReference type="EMBL" id="MFLA01000021">
    <property type="protein sequence ID" value="OGG59275.1"/>
    <property type="molecule type" value="Genomic_DNA"/>
</dbReference>
<evidence type="ECO:0000313" key="1">
    <source>
        <dbReference type="EMBL" id="OGG59275.1"/>
    </source>
</evidence>
<comment type="caution">
    <text evidence="1">The sequence shown here is derived from an EMBL/GenBank/DDBJ whole genome shotgun (WGS) entry which is preliminary data.</text>
</comment>
<gene>
    <name evidence="1" type="ORF">A2765_06700</name>
</gene>
<reference evidence="1 2" key="1">
    <citation type="journal article" date="2016" name="Nat. Commun.">
        <title>Thousands of microbial genomes shed light on interconnected biogeochemical processes in an aquifer system.</title>
        <authorList>
            <person name="Anantharaman K."/>
            <person name="Brown C.T."/>
            <person name="Hug L.A."/>
            <person name="Sharon I."/>
            <person name="Castelle C.J."/>
            <person name="Probst A.J."/>
            <person name="Thomas B.C."/>
            <person name="Singh A."/>
            <person name="Wilkins M.J."/>
            <person name="Karaoz U."/>
            <person name="Brodie E.L."/>
            <person name="Williams K.H."/>
            <person name="Hubbard S.S."/>
            <person name="Banfield J.F."/>
        </authorList>
    </citation>
    <scope>NUCLEOTIDE SEQUENCE [LARGE SCALE GENOMIC DNA]</scope>
</reference>
<dbReference type="AlphaFoldDB" id="A0A1F6DD05"/>
<sequence>MKATSVVQRPDLKRSAAVISRNINQHLARVRRDAEVEAKRQRETRARWEREQAEKDAAQARSLTQRIPLANKGLRRLLELGSRKPIQKIVSALERVQTEFLFFDASRPSGDAWDDDELATGTRDVKISFVHLGVIVRCGSIAAGLMTCWNVLHESVHPDAVVRIDEDHSEGIVSIDEFLDEISSPFRCDLTLVQSPEQRVLEWDPQDAAFEVLVRCAHQSRVNTFLSQCLQRIQVSSGRK</sequence>
<protein>
    <submittedName>
        <fullName evidence="1">Uncharacterized protein</fullName>
    </submittedName>
</protein>